<evidence type="ECO:0000313" key="7">
    <source>
        <dbReference type="EMBL" id="UJG44475.1"/>
    </source>
</evidence>
<dbReference type="InterPro" id="IPR028994">
    <property type="entry name" value="Integrin_alpha_N"/>
</dbReference>
<sequence>MRFQKYSVEILLTTLILVNFFFISLILIPALPSKNDENNPFWVYHTGAGIDSTSSLLDVNNNGYTDVLVGSIDGVLYCIEGKKGTVLWDFNIRKYYYNSEILMRPLIANIDNNGTFEVIIGTRDGSIYVLSSVDGSLIWRFNYEEGGSISIEGGLSITDIDNDQDNDIIVTTTYGLLYVLDGKDGTLLWENKLFFMKSFFTSSSLGDINHDGISDIIVGCGQSIFAFNGYNGSKILEFETNFFVTAPAAIGDVDGDSTLEII</sequence>
<dbReference type="SUPFAM" id="SSF69318">
    <property type="entry name" value="Integrin alpha N-terminal domain"/>
    <property type="match status" value="1"/>
</dbReference>
<dbReference type="InterPro" id="IPR045232">
    <property type="entry name" value="FAM234"/>
</dbReference>
<feature type="transmembrane region" description="Helical" evidence="5">
    <location>
        <begin position="12"/>
        <end position="31"/>
    </location>
</feature>
<protein>
    <submittedName>
        <fullName evidence="7">PQQ-like beta-propeller repeat protein</fullName>
    </submittedName>
</protein>
<evidence type="ECO:0000256" key="1">
    <source>
        <dbReference type="ARBA" id="ARBA00004167"/>
    </source>
</evidence>
<dbReference type="PANTHER" id="PTHR21419">
    <property type="match status" value="1"/>
</dbReference>
<dbReference type="InterPro" id="IPR015943">
    <property type="entry name" value="WD40/YVTN_repeat-like_dom_sf"/>
</dbReference>
<dbReference type="Pfam" id="PF13360">
    <property type="entry name" value="PQQ_2"/>
    <property type="match status" value="1"/>
</dbReference>
<evidence type="ECO:0000256" key="4">
    <source>
        <dbReference type="ARBA" id="ARBA00023136"/>
    </source>
</evidence>
<dbReference type="Proteomes" id="UP001200513">
    <property type="component" value="Chromosome"/>
</dbReference>
<evidence type="ECO:0000256" key="2">
    <source>
        <dbReference type="ARBA" id="ARBA00022692"/>
    </source>
</evidence>
<keyword evidence="3 5" id="KW-1133">Transmembrane helix</keyword>
<keyword evidence="2 5" id="KW-0812">Transmembrane</keyword>
<gene>
    <name evidence="7" type="ORF">K9W46_04680</name>
</gene>
<reference evidence="7" key="1">
    <citation type="journal article" date="2022" name="Nat. Microbiol.">
        <title>Unique mobile elements and scalable gene flow at the prokaryote-eukaryote boundary revealed by circularized Asgard archaea genomes.</title>
        <authorList>
            <person name="Wu F."/>
            <person name="Speth D.R."/>
            <person name="Philosof A."/>
            <person name="Cremiere A."/>
            <person name="Narayanan A."/>
            <person name="Barco R.A."/>
            <person name="Connon S.A."/>
            <person name="Amend J.P."/>
            <person name="Antoshechkin I.A."/>
            <person name="Orphan V.J."/>
        </authorList>
    </citation>
    <scope>NUCLEOTIDE SEQUENCE</scope>
    <source>
        <strain evidence="7">PR6</strain>
    </source>
</reference>
<name>A0A9Y1BSY6_9ARCH</name>
<dbReference type="PANTHER" id="PTHR21419:SF23">
    <property type="entry name" value="PROTEIN DEFECTIVE IN EXINE FORMATION 1"/>
    <property type="match status" value="1"/>
</dbReference>
<dbReference type="SMART" id="SM00564">
    <property type="entry name" value="PQQ"/>
    <property type="match status" value="3"/>
</dbReference>
<comment type="subcellular location">
    <subcellularLocation>
        <location evidence="1">Membrane</location>
        <topology evidence="1">Single-pass membrane protein</topology>
    </subcellularLocation>
</comment>
<accession>A0A9Y1BSY6</accession>
<dbReference type="InterPro" id="IPR018391">
    <property type="entry name" value="PQQ_b-propeller_rpt"/>
</dbReference>
<dbReference type="InterPro" id="IPR002372">
    <property type="entry name" value="PQQ_rpt_dom"/>
</dbReference>
<dbReference type="GO" id="GO:0016020">
    <property type="term" value="C:membrane"/>
    <property type="evidence" value="ECO:0007669"/>
    <property type="project" value="UniProtKB-SubCell"/>
</dbReference>
<dbReference type="Gene3D" id="2.130.10.10">
    <property type="entry name" value="YVTN repeat-like/Quinoprotein amine dehydrogenase"/>
    <property type="match status" value="1"/>
</dbReference>
<keyword evidence="4 5" id="KW-0472">Membrane</keyword>
<evidence type="ECO:0000259" key="6">
    <source>
        <dbReference type="Pfam" id="PF13360"/>
    </source>
</evidence>
<dbReference type="EMBL" id="CP084167">
    <property type="protein sequence ID" value="UJG44475.1"/>
    <property type="molecule type" value="Genomic_DNA"/>
</dbReference>
<evidence type="ECO:0000256" key="3">
    <source>
        <dbReference type="ARBA" id="ARBA00022989"/>
    </source>
</evidence>
<organism evidence="7">
    <name type="scientific">Candidatus Heimdallarchaeum endolithica</name>
    <dbReference type="NCBI Taxonomy" id="2876572"/>
    <lineage>
        <taxon>Archaea</taxon>
        <taxon>Promethearchaeati</taxon>
        <taxon>Candidatus Heimdallarchaeota</taxon>
        <taxon>Candidatus Heimdallarchaeia (ex Rinke et al. 2021) (nom. nud.)</taxon>
        <taxon>Candidatus Heimdallarchaeales</taxon>
        <taxon>Candidatus Heimdallarchaeaceae</taxon>
        <taxon>Candidatus Heimdallarchaeum</taxon>
    </lineage>
</organism>
<proteinExistence type="predicted"/>
<dbReference type="AlphaFoldDB" id="A0A9Y1BSY6"/>
<feature type="domain" description="Pyrrolo-quinoline quinone repeat" evidence="6">
    <location>
        <begin position="67"/>
        <end position="231"/>
    </location>
</feature>
<evidence type="ECO:0000256" key="5">
    <source>
        <dbReference type="SAM" id="Phobius"/>
    </source>
</evidence>